<feature type="compositionally biased region" description="Basic and acidic residues" evidence="1">
    <location>
        <begin position="1"/>
        <end position="12"/>
    </location>
</feature>
<dbReference type="InterPro" id="IPR043129">
    <property type="entry name" value="ATPase_NBD"/>
</dbReference>
<name>A0ABQ3FMV5_9GAMM</name>
<protein>
    <submittedName>
        <fullName evidence="2">Uncharacterized protein</fullName>
    </submittedName>
</protein>
<evidence type="ECO:0000313" key="2">
    <source>
        <dbReference type="EMBL" id="GHC30254.1"/>
    </source>
</evidence>
<feature type="region of interest" description="Disordered" evidence="1">
    <location>
        <begin position="1"/>
        <end position="21"/>
    </location>
</feature>
<dbReference type="Gene3D" id="3.30.420.40">
    <property type="match status" value="1"/>
</dbReference>
<dbReference type="SUPFAM" id="SSF53067">
    <property type="entry name" value="Actin-like ATPase domain"/>
    <property type="match status" value="1"/>
</dbReference>
<accession>A0ABQ3FMV5</accession>
<organism evidence="2 3">
    <name type="scientific">Kushneria pakistanensis</name>
    <dbReference type="NCBI Taxonomy" id="1508770"/>
    <lineage>
        <taxon>Bacteria</taxon>
        <taxon>Pseudomonadati</taxon>
        <taxon>Pseudomonadota</taxon>
        <taxon>Gammaproteobacteria</taxon>
        <taxon>Oceanospirillales</taxon>
        <taxon>Halomonadaceae</taxon>
        <taxon>Kushneria</taxon>
    </lineage>
</organism>
<dbReference type="Proteomes" id="UP000604243">
    <property type="component" value="Unassembled WGS sequence"/>
</dbReference>
<dbReference type="RefSeq" id="WP_189518747.1">
    <property type="nucleotide sequence ID" value="NZ_BMZM01000003.1"/>
</dbReference>
<evidence type="ECO:0000256" key="1">
    <source>
        <dbReference type="SAM" id="MobiDB-lite"/>
    </source>
</evidence>
<proteinExistence type="predicted"/>
<evidence type="ECO:0000313" key="3">
    <source>
        <dbReference type="Proteomes" id="UP000604243"/>
    </source>
</evidence>
<reference evidence="3" key="1">
    <citation type="journal article" date="2019" name="Int. J. Syst. Evol. Microbiol.">
        <title>The Global Catalogue of Microorganisms (GCM) 10K type strain sequencing project: providing services to taxonomists for standard genome sequencing and annotation.</title>
        <authorList>
            <consortium name="The Broad Institute Genomics Platform"/>
            <consortium name="The Broad Institute Genome Sequencing Center for Infectious Disease"/>
            <person name="Wu L."/>
            <person name="Ma J."/>
        </authorList>
    </citation>
    <scope>NUCLEOTIDE SEQUENCE [LARGE SCALE GENOMIC DNA]</scope>
    <source>
        <strain evidence="3">KCTC 42082</strain>
    </source>
</reference>
<gene>
    <name evidence="2" type="ORF">GCM10010082_25380</name>
</gene>
<dbReference type="EMBL" id="BMZM01000003">
    <property type="protein sequence ID" value="GHC30254.1"/>
    <property type="molecule type" value="Genomic_DNA"/>
</dbReference>
<sequence>MALDHEANKGDDPDIISTDESTITVRVIPTDEEGMLARHTVSLLRKHTDKGE</sequence>
<keyword evidence="3" id="KW-1185">Reference proteome</keyword>
<comment type="caution">
    <text evidence="2">The sequence shown here is derived from an EMBL/GenBank/DDBJ whole genome shotgun (WGS) entry which is preliminary data.</text>
</comment>